<proteinExistence type="predicted"/>
<feature type="transmembrane region" description="Helical" evidence="2">
    <location>
        <begin position="325"/>
        <end position="348"/>
    </location>
</feature>
<evidence type="ECO:0000256" key="3">
    <source>
        <dbReference type="SAM" id="SignalP"/>
    </source>
</evidence>
<keyword evidence="2" id="KW-1133">Transmembrane helix</keyword>
<dbReference type="GO" id="GO:0016787">
    <property type="term" value="F:hydrolase activity"/>
    <property type="evidence" value="ECO:0007669"/>
    <property type="project" value="UniProtKB-KW"/>
</dbReference>
<feature type="domain" description="Peptidase S9 prolyl oligopeptidase catalytic" evidence="4">
    <location>
        <begin position="111"/>
        <end position="272"/>
    </location>
</feature>
<feature type="signal peptide" evidence="3">
    <location>
        <begin position="1"/>
        <end position="27"/>
    </location>
</feature>
<evidence type="ECO:0000259" key="4">
    <source>
        <dbReference type="Pfam" id="PF00326"/>
    </source>
</evidence>
<dbReference type="RefSeq" id="WP_209665290.1">
    <property type="nucleotide sequence ID" value="NZ_JAGGMS010000001.1"/>
</dbReference>
<dbReference type="Gene3D" id="3.40.50.1820">
    <property type="entry name" value="alpha/beta hydrolase"/>
    <property type="match status" value="1"/>
</dbReference>
<dbReference type="PANTHER" id="PTHR43265">
    <property type="entry name" value="ESTERASE ESTD"/>
    <property type="match status" value="1"/>
</dbReference>
<feature type="transmembrane region" description="Helical" evidence="2">
    <location>
        <begin position="429"/>
        <end position="448"/>
    </location>
</feature>
<dbReference type="PANTHER" id="PTHR43265:SF1">
    <property type="entry name" value="ESTERASE ESTD"/>
    <property type="match status" value="1"/>
</dbReference>
<comment type="caution">
    <text evidence="5">The sequence shown here is derived from an EMBL/GenBank/DDBJ whole genome shotgun (WGS) entry which is preliminary data.</text>
</comment>
<evidence type="ECO:0000313" key="5">
    <source>
        <dbReference type="EMBL" id="MBP2181929.1"/>
    </source>
</evidence>
<keyword evidence="6" id="KW-1185">Reference proteome</keyword>
<dbReference type="EMBL" id="JAGGMS010000001">
    <property type="protein sequence ID" value="MBP2181929.1"/>
    <property type="molecule type" value="Genomic_DNA"/>
</dbReference>
<dbReference type="InterPro" id="IPR002471">
    <property type="entry name" value="Pept_S9_AS"/>
</dbReference>
<evidence type="ECO:0000313" key="6">
    <source>
        <dbReference type="Proteomes" id="UP000741013"/>
    </source>
</evidence>
<evidence type="ECO:0000256" key="1">
    <source>
        <dbReference type="ARBA" id="ARBA00022801"/>
    </source>
</evidence>
<name>A0ABS4PSU7_9PSEU</name>
<accession>A0ABS4PSU7</accession>
<dbReference type="SUPFAM" id="SSF53474">
    <property type="entry name" value="alpha/beta-Hydrolases"/>
    <property type="match status" value="1"/>
</dbReference>
<keyword evidence="1 5" id="KW-0378">Hydrolase</keyword>
<dbReference type="InterPro" id="IPR053145">
    <property type="entry name" value="AB_hydrolase_Est10"/>
</dbReference>
<gene>
    <name evidence="5" type="ORF">JOM49_003455</name>
</gene>
<keyword evidence="2" id="KW-0472">Membrane</keyword>
<dbReference type="Proteomes" id="UP000741013">
    <property type="component" value="Unassembled WGS sequence"/>
</dbReference>
<keyword evidence="3" id="KW-0732">Signal</keyword>
<feature type="transmembrane region" description="Helical" evidence="2">
    <location>
        <begin position="360"/>
        <end position="384"/>
    </location>
</feature>
<dbReference type="InterPro" id="IPR001375">
    <property type="entry name" value="Peptidase_S9_cat"/>
</dbReference>
<reference evidence="5 6" key="1">
    <citation type="submission" date="2021-03" db="EMBL/GenBank/DDBJ databases">
        <title>Sequencing the genomes of 1000 actinobacteria strains.</title>
        <authorList>
            <person name="Klenk H.-P."/>
        </authorList>
    </citation>
    <scope>NUCLEOTIDE SEQUENCE [LARGE SCALE GENOMIC DNA]</scope>
    <source>
        <strain evidence="5 6">DSM 45510</strain>
    </source>
</reference>
<feature type="chain" id="PRO_5047447903" evidence="3">
    <location>
        <begin position="28"/>
        <end position="451"/>
    </location>
</feature>
<evidence type="ECO:0000256" key="2">
    <source>
        <dbReference type="SAM" id="Phobius"/>
    </source>
</evidence>
<keyword evidence="2" id="KW-0812">Transmembrane</keyword>
<dbReference type="PROSITE" id="PS00708">
    <property type="entry name" value="PRO_ENDOPEP_SER"/>
    <property type="match status" value="1"/>
</dbReference>
<organism evidence="5 6">
    <name type="scientific">Amycolatopsis magusensis</name>
    <dbReference type="NCBI Taxonomy" id="882444"/>
    <lineage>
        <taxon>Bacteria</taxon>
        <taxon>Bacillati</taxon>
        <taxon>Actinomycetota</taxon>
        <taxon>Actinomycetes</taxon>
        <taxon>Pseudonocardiales</taxon>
        <taxon>Pseudonocardiaceae</taxon>
        <taxon>Amycolatopsis</taxon>
    </lineage>
</organism>
<protein>
    <submittedName>
        <fullName evidence="5">Dienelactone hydrolase</fullName>
    </submittedName>
</protein>
<sequence length="451" mass="47820">MLRTRRTAILLAVSGFLFSLISITAQAAPAAQNEQISFPSGGKTLHGSIVGPPPDGIRRPGIVLVHGSGRVTREKVRKEAEAFAAQGLVALIYDKDLTAYSTVSRDFSGLADDAAAAVAYLRTRPEADPARTGLWGLSEGGWVAPLAATRSDAAFLVVVGANGVTPVRAQSWSYRQWLRHQGVTSDPVLRMVSVSGTRIASEAGMFPEADYDPVPSLEKLRMPVLGIWGGKDKQSPPGEAAVIYARALASNPSYTMRVFPEAHHSLIRTTSGFDRLDALEPGYPELVGSWVHGLAAGAPPSTSDAPPAQDGPASALTPLAWWESLWVQAVALLALIVLFAAYPLTALVRRRREGLVPARWASATGLLTVTGLLGFLAVVVMSNGQDVGPVVLGRPLLWLLTQLLAVGALVSAVFTAVAWRRSEAGKIRLGMLLGGAVLLVPWGLYWGLLLP</sequence>
<dbReference type="InterPro" id="IPR029058">
    <property type="entry name" value="AB_hydrolase_fold"/>
</dbReference>
<dbReference type="Pfam" id="PF00326">
    <property type="entry name" value="Peptidase_S9"/>
    <property type="match status" value="1"/>
</dbReference>
<feature type="transmembrane region" description="Helical" evidence="2">
    <location>
        <begin position="396"/>
        <end position="417"/>
    </location>
</feature>